<accession>U1HQZ2</accession>
<keyword evidence="3" id="KW-1185">Reference proteome</keyword>
<evidence type="ECO:0000259" key="1">
    <source>
        <dbReference type="Pfam" id="PF09995"/>
    </source>
</evidence>
<dbReference type="GO" id="GO:0016491">
    <property type="term" value="F:oxidoreductase activity"/>
    <property type="evidence" value="ECO:0007669"/>
    <property type="project" value="InterPro"/>
</dbReference>
<sequence length="252" mass="28087">MDSTILQHLTLGWEKTSFLIQAASNQWKLLLGPSLLAYLCLVSLLRFRRAKGLYLRYSHLPKDAFSGMTVDEAFAIHNNLVQLEFPTVVSIATVFALFMTYGIPSVSSLLVTTGQIPADGRTGTKRMADTGALLLEAVLNPPASDRAIAAVARINYIHAGYRRRGRISDADMLYTLSLFALEPSRWVGRLEWRQITELELCAIGVLWKSIGEAMEIPYDALPSSRCGWRNGLEWLRELSEWSSADEGGHMIP</sequence>
<proteinExistence type="predicted"/>
<feature type="domain" description="ER-bound oxygenase mpaB/mpaB'/Rubber oxygenase catalytic" evidence="1">
    <location>
        <begin position="123"/>
        <end position="225"/>
    </location>
</feature>
<dbReference type="OrthoDB" id="4338032at2759"/>
<dbReference type="Proteomes" id="UP000019373">
    <property type="component" value="Unassembled WGS sequence"/>
</dbReference>
<dbReference type="PANTHER" id="PTHR36124">
    <property type="match status" value="1"/>
</dbReference>
<dbReference type="RefSeq" id="XP_007801464.1">
    <property type="nucleotide sequence ID" value="XM_007803273.1"/>
</dbReference>
<name>U1HQZ2_ENDPU</name>
<dbReference type="Pfam" id="PF09995">
    <property type="entry name" value="MPAB_Lcp_cat"/>
    <property type="match status" value="1"/>
</dbReference>
<evidence type="ECO:0000313" key="2">
    <source>
        <dbReference type="EMBL" id="ERF72890.1"/>
    </source>
</evidence>
<dbReference type="HOGENOM" id="CLU_039076_2_0_1"/>
<organism evidence="2 3">
    <name type="scientific">Endocarpon pusillum (strain Z07020 / HMAS-L-300199)</name>
    <name type="common">Lichen-forming fungus</name>
    <dbReference type="NCBI Taxonomy" id="1263415"/>
    <lineage>
        <taxon>Eukaryota</taxon>
        <taxon>Fungi</taxon>
        <taxon>Dikarya</taxon>
        <taxon>Ascomycota</taxon>
        <taxon>Pezizomycotina</taxon>
        <taxon>Eurotiomycetes</taxon>
        <taxon>Chaetothyriomycetidae</taxon>
        <taxon>Verrucariales</taxon>
        <taxon>Verrucariaceae</taxon>
        <taxon>Endocarpon</taxon>
    </lineage>
</organism>
<dbReference type="EMBL" id="KE721022">
    <property type="protein sequence ID" value="ERF72890.1"/>
    <property type="molecule type" value="Genomic_DNA"/>
</dbReference>
<gene>
    <name evidence="2" type="ORF">EPUS_08698</name>
</gene>
<reference evidence="3" key="1">
    <citation type="journal article" date="2014" name="BMC Genomics">
        <title>Genome characteristics reveal the impact of lichenization on lichen-forming fungus Endocarpon pusillum Hedwig (Verrucariales, Ascomycota).</title>
        <authorList>
            <person name="Wang Y.-Y."/>
            <person name="Liu B."/>
            <person name="Zhang X.-Y."/>
            <person name="Zhou Q.-M."/>
            <person name="Zhang T."/>
            <person name="Li H."/>
            <person name="Yu Y.-F."/>
            <person name="Zhang X.-L."/>
            <person name="Hao X.-Y."/>
            <person name="Wang M."/>
            <person name="Wang L."/>
            <person name="Wei J.-C."/>
        </authorList>
    </citation>
    <scope>NUCLEOTIDE SEQUENCE [LARGE SCALE GENOMIC DNA]</scope>
    <source>
        <strain evidence="3">Z07020 / HMAS-L-300199</strain>
    </source>
</reference>
<dbReference type="InterPro" id="IPR018713">
    <property type="entry name" value="MPAB/Lcp_cat_dom"/>
</dbReference>
<protein>
    <recommendedName>
        <fullName evidence="1">ER-bound oxygenase mpaB/mpaB'/Rubber oxygenase catalytic domain-containing protein</fullName>
    </recommendedName>
</protein>
<evidence type="ECO:0000313" key="3">
    <source>
        <dbReference type="Proteomes" id="UP000019373"/>
    </source>
</evidence>
<dbReference type="InterPro" id="IPR046366">
    <property type="entry name" value="MPAB"/>
</dbReference>
<dbReference type="PANTHER" id="PTHR36124:SF1">
    <property type="entry name" value="ER-BOUND OXYGENASE MPAB_MPAB'_RUBBER OXYGENASE CATALYTIC DOMAIN-CONTAINING PROTEIN"/>
    <property type="match status" value="1"/>
</dbReference>
<dbReference type="AlphaFoldDB" id="U1HQZ2"/>
<dbReference type="eggNOG" id="ENOG502S1KN">
    <property type="taxonomic scope" value="Eukaryota"/>
</dbReference>
<dbReference type="GeneID" id="19243545"/>